<dbReference type="InterPro" id="IPR029058">
    <property type="entry name" value="AB_hydrolase_fold"/>
</dbReference>
<keyword evidence="4" id="KW-0378">Hydrolase</keyword>
<evidence type="ECO:0000256" key="3">
    <source>
        <dbReference type="ARBA" id="ARBA00022670"/>
    </source>
</evidence>
<dbReference type="EMBL" id="CAVNYO010000419">
    <property type="protein sequence ID" value="CAK5277127.1"/>
    <property type="molecule type" value="Genomic_DNA"/>
</dbReference>
<gene>
    <name evidence="7" type="ORF">MYCIT1_LOCUS25931</name>
</gene>
<keyword evidence="3" id="KW-0645">Protease</keyword>
<keyword evidence="8" id="KW-1185">Reference proteome</keyword>
<evidence type="ECO:0000256" key="2">
    <source>
        <dbReference type="ARBA" id="ARBA00022645"/>
    </source>
</evidence>
<sequence>MIFATESAHLGPSAIRYFQSQSALITQGKLSGQKIEFKALMINDGKHDPLIGYGSYISFASDAPGYGPLQPTPVINNMTQSYMETGGCADQLKQCYRAGNGTAADKLCATAEHYCTRKLFRPAVQGYNPDYLLESSSTTVKFPPSYYLNYVTSPKVMNAIGANTKFHGCNPAVKRAFSVQGELGRTALPDLAALANARFPILIWVGDADIKANWLGVHDAMVSMSWYGNLTLNNTALTNLTLGGSAVAAVKTIDSFTFARVYGAGHNLAAYVPSTALYFFNQVVKLVGTSGSNAKTKTGSSSAAAASSTSGSSMNASPSKWITAQQINQIFPAWTIILVAYLYY</sequence>
<dbReference type="GO" id="GO:0006508">
    <property type="term" value="P:proteolysis"/>
    <property type="evidence" value="ECO:0007669"/>
    <property type="project" value="UniProtKB-KW"/>
</dbReference>
<proteinExistence type="inferred from homology"/>
<reference evidence="7" key="1">
    <citation type="submission" date="2023-11" db="EMBL/GenBank/DDBJ databases">
        <authorList>
            <person name="De Vega J J."/>
            <person name="De Vega J J."/>
        </authorList>
    </citation>
    <scope>NUCLEOTIDE SEQUENCE</scope>
</reference>
<protein>
    <submittedName>
        <fullName evidence="7">Uncharacterized protein</fullName>
    </submittedName>
</protein>
<evidence type="ECO:0000313" key="7">
    <source>
        <dbReference type="EMBL" id="CAK5277127.1"/>
    </source>
</evidence>
<comment type="similarity">
    <text evidence="1">Belongs to the peptidase S10 family.</text>
</comment>
<accession>A0AAD2HNA2</accession>
<organism evidence="7 8">
    <name type="scientific">Mycena citricolor</name>
    <dbReference type="NCBI Taxonomy" id="2018698"/>
    <lineage>
        <taxon>Eukaryota</taxon>
        <taxon>Fungi</taxon>
        <taxon>Dikarya</taxon>
        <taxon>Basidiomycota</taxon>
        <taxon>Agaricomycotina</taxon>
        <taxon>Agaricomycetes</taxon>
        <taxon>Agaricomycetidae</taxon>
        <taxon>Agaricales</taxon>
        <taxon>Marasmiineae</taxon>
        <taxon>Mycenaceae</taxon>
        <taxon>Mycena</taxon>
    </lineage>
</organism>
<evidence type="ECO:0000256" key="1">
    <source>
        <dbReference type="ARBA" id="ARBA00009431"/>
    </source>
</evidence>
<dbReference type="Proteomes" id="UP001295794">
    <property type="component" value="Unassembled WGS sequence"/>
</dbReference>
<evidence type="ECO:0000256" key="5">
    <source>
        <dbReference type="ARBA" id="ARBA00023180"/>
    </source>
</evidence>
<dbReference type="GO" id="GO:0004185">
    <property type="term" value="F:serine-type carboxypeptidase activity"/>
    <property type="evidence" value="ECO:0007669"/>
    <property type="project" value="InterPro"/>
</dbReference>
<dbReference type="InterPro" id="IPR001563">
    <property type="entry name" value="Peptidase_S10"/>
</dbReference>
<dbReference type="AlphaFoldDB" id="A0AAD2HNA2"/>
<keyword evidence="2" id="KW-0121">Carboxypeptidase</keyword>
<evidence type="ECO:0000256" key="6">
    <source>
        <dbReference type="SAM" id="MobiDB-lite"/>
    </source>
</evidence>
<dbReference type="Gene3D" id="1.10.287.410">
    <property type="match status" value="1"/>
</dbReference>
<comment type="caution">
    <text evidence="7">The sequence shown here is derived from an EMBL/GenBank/DDBJ whole genome shotgun (WGS) entry which is preliminary data.</text>
</comment>
<feature type="region of interest" description="Disordered" evidence="6">
    <location>
        <begin position="293"/>
        <end position="313"/>
    </location>
</feature>
<evidence type="ECO:0000256" key="4">
    <source>
        <dbReference type="ARBA" id="ARBA00022801"/>
    </source>
</evidence>
<name>A0AAD2HNA2_9AGAR</name>
<keyword evidence="5" id="KW-0325">Glycoprotein</keyword>
<evidence type="ECO:0000313" key="8">
    <source>
        <dbReference type="Proteomes" id="UP001295794"/>
    </source>
</evidence>
<dbReference type="Pfam" id="PF00450">
    <property type="entry name" value="Peptidase_S10"/>
    <property type="match status" value="1"/>
</dbReference>
<dbReference type="Gene3D" id="3.40.50.1820">
    <property type="entry name" value="alpha/beta hydrolase"/>
    <property type="match status" value="1"/>
</dbReference>
<dbReference type="SUPFAM" id="SSF53474">
    <property type="entry name" value="alpha/beta-Hydrolases"/>
    <property type="match status" value="1"/>
</dbReference>